<dbReference type="AlphaFoldDB" id="A0A8J4B2P3"/>
<evidence type="ECO:0000313" key="2">
    <source>
        <dbReference type="Proteomes" id="UP000747399"/>
    </source>
</evidence>
<gene>
    <name evidence="1" type="ORF">Vafri_6305</name>
</gene>
<evidence type="ECO:0008006" key="3">
    <source>
        <dbReference type="Google" id="ProtNLM"/>
    </source>
</evidence>
<dbReference type="GO" id="GO:0030638">
    <property type="term" value="P:polyketide metabolic process"/>
    <property type="evidence" value="ECO:0007669"/>
    <property type="project" value="InterPro"/>
</dbReference>
<protein>
    <recommendedName>
        <fullName evidence="3">SnoaL-like domain-containing protein</fullName>
    </recommendedName>
</protein>
<accession>A0A8J4B2P3</accession>
<comment type="caution">
    <text evidence="1">The sequence shown here is derived from an EMBL/GenBank/DDBJ whole genome shotgun (WGS) entry which is preliminary data.</text>
</comment>
<name>A0A8J4B2P3_9CHLO</name>
<dbReference type="InterPro" id="IPR032710">
    <property type="entry name" value="NTF2-like_dom_sf"/>
</dbReference>
<sequence length="444" mass="46657">MTTDSASCEQGKLAKRSRPAGDLEHYAEAVADLLTDLWQGKTSADQDLCLFDGQEGPFSSVAGSYPGPMLQVTWYDSLLPEAPLSGQGQLKGLVDFFRGAMPDLSLTLQRPLHVGEQGVVLGYWKASGTHTGPLGPSLPPSGANISWEGSVVIRTQPALAAPSQPGGEEQAVGPTPGVEDGAAATGAVEGQLLGRTVWWSWDPIFLFRELGWKGQILAADDSETPAVAVAPPAPPAEGDLAMRTAKEARDAFATEAEAAEAAAAVVAAAGVAAERLAESPEALAAVQAANRAVVEMYFHTYNTGHYAVLDHIVHPEYQYDGLLDLGGRRGREAMAAMMGGWRDCIPDMAIGHELFVAVGNDKVTFRWVIRGTHATPDSKLLGVTANGAPLLVRGVTTLTLRGGRIARKVSHANAAYTLQQLGAAIHPVIPLPAGAGKEEVKQPE</sequence>
<dbReference type="InterPro" id="IPR009959">
    <property type="entry name" value="Cyclase_SnoaL-like"/>
</dbReference>
<dbReference type="Gene3D" id="3.10.450.50">
    <property type="match status" value="2"/>
</dbReference>
<dbReference type="Pfam" id="PF07366">
    <property type="entry name" value="SnoaL"/>
    <property type="match status" value="1"/>
</dbReference>
<keyword evidence="2" id="KW-1185">Reference proteome</keyword>
<dbReference type="PANTHER" id="PTHR38436:SF1">
    <property type="entry name" value="ESTER CYCLASE"/>
    <property type="match status" value="1"/>
</dbReference>
<proteinExistence type="predicted"/>
<reference evidence="1" key="1">
    <citation type="journal article" date="2021" name="Proc. Natl. Acad. Sci. U.S.A.">
        <title>Three genomes in the algal genus Volvox reveal the fate of a haploid sex-determining region after a transition to homothallism.</title>
        <authorList>
            <person name="Yamamoto K."/>
            <person name="Hamaji T."/>
            <person name="Kawai-Toyooka H."/>
            <person name="Matsuzaki R."/>
            <person name="Takahashi F."/>
            <person name="Nishimura Y."/>
            <person name="Kawachi M."/>
            <person name="Noguchi H."/>
            <person name="Minakuchi Y."/>
            <person name="Umen J.G."/>
            <person name="Toyoda A."/>
            <person name="Nozaki H."/>
        </authorList>
    </citation>
    <scope>NUCLEOTIDE SEQUENCE</scope>
    <source>
        <strain evidence="1">NIES-3780</strain>
    </source>
</reference>
<dbReference type="SUPFAM" id="SSF54427">
    <property type="entry name" value="NTF2-like"/>
    <property type="match status" value="2"/>
</dbReference>
<evidence type="ECO:0000313" key="1">
    <source>
        <dbReference type="EMBL" id="GIL50175.1"/>
    </source>
</evidence>
<dbReference type="EMBL" id="BNCO01000008">
    <property type="protein sequence ID" value="GIL50175.1"/>
    <property type="molecule type" value="Genomic_DNA"/>
</dbReference>
<organism evidence="1 2">
    <name type="scientific">Volvox africanus</name>
    <dbReference type="NCBI Taxonomy" id="51714"/>
    <lineage>
        <taxon>Eukaryota</taxon>
        <taxon>Viridiplantae</taxon>
        <taxon>Chlorophyta</taxon>
        <taxon>core chlorophytes</taxon>
        <taxon>Chlorophyceae</taxon>
        <taxon>CS clade</taxon>
        <taxon>Chlamydomonadales</taxon>
        <taxon>Volvocaceae</taxon>
        <taxon>Volvox</taxon>
    </lineage>
</organism>
<dbReference type="Proteomes" id="UP000747399">
    <property type="component" value="Unassembled WGS sequence"/>
</dbReference>
<dbReference type="PANTHER" id="PTHR38436">
    <property type="entry name" value="POLYKETIDE CYCLASE SNOAL-LIKE DOMAIN"/>
    <property type="match status" value="1"/>
</dbReference>